<dbReference type="GO" id="GO:0008168">
    <property type="term" value="F:methyltransferase activity"/>
    <property type="evidence" value="ECO:0007669"/>
    <property type="project" value="UniProtKB-KW"/>
</dbReference>
<keyword evidence="3" id="KW-0808">Transferase</keyword>
<dbReference type="Gene3D" id="3.40.50.150">
    <property type="entry name" value="Vaccinia Virus protein VP39"/>
    <property type="match status" value="1"/>
</dbReference>
<evidence type="ECO:0000259" key="2">
    <source>
        <dbReference type="Pfam" id="PF00535"/>
    </source>
</evidence>
<dbReference type="InterPro" id="IPR029063">
    <property type="entry name" value="SAM-dependent_MTases_sf"/>
</dbReference>
<accession>A0A176QBV1</accession>
<proteinExistence type="inferred from homology"/>
<protein>
    <submittedName>
        <fullName evidence="3">Glycosyltransferase/methyltransferase</fullName>
    </submittedName>
</protein>
<comment type="caution">
    <text evidence="3">The sequence shown here is derived from an EMBL/GenBank/DDBJ whole genome shotgun (WGS) entry which is preliminary data.</text>
</comment>
<dbReference type="CDD" id="cd04179">
    <property type="entry name" value="DPM_DPG-synthase_like"/>
    <property type="match status" value="1"/>
</dbReference>
<dbReference type="Gene3D" id="3.90.550.10">
    <property type="entry name" value="Spore Coat Polysaccharide Biosynthesis Protein SpsA, Chain A"/>
    <property type="match status" value="1"/>
</dbReference>
<dbReference type="AlphaFoldDB" id="A0A176QBV1"/>
<evidence type="ECO:0000313" key="4">
    <source>
        <dbReference type="Proteomes" id="UP000076976"/>
    </source>
</evidence>
<sequence length="488" mass="53051">MPLGEPRVAEARPPRVGVLVVAYNAERTLATTLDRLPPSFRKTVDHVLLADDASQDGTYEIGRAYQSSSELPMTVVKHPKNLGYGGNQKAGYAWAISHGLDVVVLLHGDGQYAPEVIESLVDPVVRGEANAVFGSRMLVKGGALDGGMPLYKFVGNRILSTAQNRLTGLGLSEWHSGYRAYSVKALAKLDLQSYSDDFDFDTEIILGLHGAGFTITEVPIPTYYGDEICHVNGMRYAKDVVVDVLAFRASRMGFGHRGTVVDPNAYQMKPSKRSSHGRLLAWLAASGPGKVLDVGCSDGRFGAAARALGHEVHGVDIVTHEGVTNRIDAFFEADLAAGLPEQAHDDYSTIVAGDVLEHVVDPGALLDQMVERLAPSGHLLISVPNISHWYPRGRIAVGRFDYDSRGPLDEGHLRFFTRRTIEQLLSRHGLRVVESATVGAPVDVVDRAGPRTLTTSLVRRLGRIDHAAAQAWPTMFGYQLLYKLERAA</sequence>
<evidence type="ECO:0000313" key="3">
    <source>
        <dbReference type="EMBL" id="OAB87165.1"/>
    </source>
</evidence>
<dbReference type="Pfam" id="PF13489">
    <property type="entry name" value="Methyltransf_23"/>
    <property type="match status" value="1"/>
</dbReference>
<dbReference type="Proteomes" id="UP000076976">
    <property type="component" value="Unassembled WGS sequence"/>
</dbReference>
<dbReference type="SUPFAM" id="SSF53448">
    <property type="entry name" value="Nucleotide-diphospho-sugar transferases"/>
    <property type="match status" value="1"/>
</dbReference>
<dbReference type="CDD" id="cd02440">
    <property type="entry name" value="AdoMet_MTases"/>
    <property type="match status" value="1"/>
</dbReference>
<dbReference type="STRING" id="262209.AWH69_12485"/>
<name>A0A176QBV1_9MICO</name>
<dbReference type="InterPro" id="IPR001173">
    <property type="entry name" value="Glyco_trans_2-like"/>
</dbReference>
<organism evidence="3 4">
    <name type="scientific">Janibacter melonis</name>
    <dbReference type="NCBI Taxonomy" id="262209"/>
    <lineage>
        <taxon>Bacteria</taxon>
        <taxon>Bacillati</taxon>
        <taxon>Actinomycetota</taxon>
        <taxon>Actinomycetes</taxon>
        <taxon>Micrococcales</taxon>
        <taxon>Intrasporangiaceae</taxon>
        <taxon>Janibacter</taxon>
    </lineage>
</organism>
<dbReference type="InterPro" id="IPR050256">
    <property type="entry name" value="Glycosyltransferase_2"/>
</dbReference>
<dbReference type="PANTHER" id="PTHR48090">
    <property type="entry name" value="UNDECAPRENYL-PHOSPHATE 4-DEOXY-4-FORMAMIDO-L-ARABINOSE TRANSFERASE-RELATED"/>
    <property type="match status" value="1"/>
</dbReference>
<keyword evidence="3" id="KW-0489">Methyltransferase</keyword>
<dbReference type="EMBL" id="LQZG01000003">
    <property type="protein sequence ID" value="OAB87165.1"/>
    <property type="molecule type" value="Genomic_DNA"/>
</dbReference>
<dbReference type="GO" id="GO:0032259">
    <property type="term" value="P:methylation"/>
    <property type="evidence" value="ECO:0007669"/>
    <property type="project" value="UniProtKB-KW"/>
</dbReference>
<evidence type="ECO:0000256" key="1">
    <source>
        <dbReference type="ARBA" id="ARBA00006739"/>
    </source>
</evidence>
<dbReference type="SUPFAM" id="SSF53335">
    <property type="entry name" value="S-adenosyl-L-methionine-dependent methyltransferases"/>
    <property type="match status" value="1"/>
</dbReference>
<feature type="domain" description="Glycosyltransferase 2-like" evidence="2">
    <location>
        <begin position="18"/>
        <end position="188"/>
    </location>
</feature>
<dbReference type="PANTHER" id="PTHR48090:SF7">
    <property type="entry name" value="RFBJ PROTEIN"/>
    <property type="match status" value="1"/>
</dbReference>
<keyword evidence="4" id="KW-1185">Reference proteome</keyword>
<gene>
    <name evidence="3" type="ORF">AWH69_12485</name>
</gene>
<dbReference type="InterPro" id="IPR029044">
    <property type="entry name" value="Nucleotide-diphossugar_trans"/>
</dbReference>
<reference evidence="3 4" key="1">
    <citation type="submission" date="2016-01" db="EMBL/GenBank/DDBJ databases">
        <title>Janibacter melonis strain CD11_4 genome sequencing and assembly.</title>
        <authorList>
            <person name="Nair G.R."/>
            <person name="Kaur G."/>
            <person name="Chander A.M."/>
            <person name="Mayilraj S."/>
        </authorList>
    </citation>
    <scope>NUCLEOTIDE SEQUENCE [LARGE SCALE GENOMIC DNA]</scope>
    <source>
        <strain evidence="3 4">CD11-4</strain>
    </source>
</reference>
<comment type="similarity">
    <text evidence="1">Belongs to the glycosyltransferase 2 family.</text>
</comment>
<dbReference type="Pfam" id="PF00535">
    <property type="entry name" value="Glycos_transf_2"/>
    <property type="match status" value="1"/>
</dbReference>